<dbReference type="Proteomes" id="UP001430377">
    <property type="component" value="Unassembled WGS sequence"/>
</dbReference>
<gene>
    <name evidence="2" type="ORF">EGH21_23680</name>
</gene>
<evidence type="ECO:0000259" key="1">
    <source>
        <dbReference type="Pfam" id="PF25942"/>
    </source>
</evidence>
<dbReference type="EMBL" id="RKLR01000027">
    <property type="protein sequence ID" value="MBX0326018.1"/>
    <property type="molecule type" value="Genomic_DNA"/>
</dbReference>
<comment type="caution">
    <text evidence="2">The sequence shown here is derived from an EMBL/GenBank/DDBJ whole genome shotgun (WGS) entry which is preliminary data.</text>
</comment>
<organism evidence="2 3">
    <name type="scientific">Haloarcula rubra</name>
    <dbReference type="NCBI Taxonomy" id="2487747"/>
    <lineage>
        <taxon>Archaea</taxon>
        <taxon>Methanobacteriati</taxon>
        <taxon>Methanobacteriota</taxon>
        <taxon>Stenosarchaea group</taxon>
        <taxon>Halobacteria</taxon>
        <taxon>Halobacteriales</taxon>
        <taxon>Haloarculaceae</taxon>
        <taxon>Haloarcula</taxon>
    </lineage>
</organism>
<dbReference type="RefSeq" id="WP_220620868.1">
    <property type="nucleotide sequence ID" value="NZ_RKLR01000027.1"/>
</dbReference>
<evidence type="ECO:0000313" key="3">
    <source>
        <dbReference type="Proteomes" id="UP001430377"/>
    </source>
</evidence>
<feature type="domain" description="Ig-like" evidence="1">
    <location>
        <begin position="37"/>
        <end position="114"/>
    </location>
</feature>
<name>A0AAW4PWC3_9EURY</name>
<dbReference type="Pfam" id="PF25942">
    <property type="entry name" value="Ig_halo"/>
    <property type="match status" value="1"/>
</dbReference>
<reference evidence="2 3" key="1">
    <citation type="submission" date="2021-06" db="EMBL/GenBank/DDBJ databases">
        <title>Halomicroarcula sp. a new haloarchaeum isolated from saline soil.</title>
        <authorList>
            <person name="Duran-Viseras A."/>
            <person name="Sanchez-Porro C."/>
            <person name="Ventosa A."/>
        </authorList>
    </citation>
    <scope>NUCLEOTIDE SEQUENCE [LARGE SCALE GENOMIC DNA]</scope>
    <source>
        <strain evidence="2 3">F13</strain>
    </source>
</reference>
<dbReference type="InterPro" id="IPR058929">
    <property type="entry name" value="Ig_halo"/>
</dbReference>
<evidence type="ECO:0000313" key="2">
    <source>
        <dbReference type="EMBL" id="MBX0326018.1"/>
    </source>
</evidence>
<keyword evidence="3" id="KW-1185">Reference proteome</keyword>
<proteinExistence type="predicted"/>
<dbReference type="AlphaFoldDB" id="A0AAW4PWC3"/>
<accession>A0AAW4PWC3</accession>
<sequence>MGTPSPFDHAEKLVDSTTRWRLESEDLHIRNHDQTAEYDIQLRIEQGGDVYHDTEYHLLPDQAGCTVNLLQPGEYTVIASIDDTVAKTAVVEVSDDPDQTIFLEISNGELHLSEGVE</sequence>
<protein>
    <recommendedName>
        <fullName evidence="1">Ig-like domain-containing protein</fullName>
    </recommendedName>
</protein>